<dbReference type="InterPro" id="IPR014284">
    <property type="entry name" value="RNA_pol_sigma-70_dom"/>
</dbReference>
<reference evidence="8 9" key="1">
    <citation type="submission" date="2019-03" db="EMBL/GenBank/DDBJ databases">
        <title>Genomic Encyclopedia of Type Strains, Phase IV (KMG-IV): sequencing the most valuable type-strain genomes for metagenomic binning, comparative biology and taxonomic classification.</title>
        <authorList>
            <person name="Goeker M."/>
        </authorList>
    </citation>
    <scope>NUCLEOTIDE SEQUENCE [LARGE SCALE GENOMIC DNA]</scope>
    <source>
        <strain evidence="8 9">DSM 18792</strain>
    </source>
</reference>
<name>A0A4R1RDA9_9FLAO</name>
<feature type="domain" description="RNA polymerase sigma-70 region 2" evidence="7">
    <location>
        <begin position="16"/>
        <end position="81"/>
    </location>
</feature>
<dbReference type="PANTHER" id="PTHR43133">
    <property type="entry name" value="RNA POLYMERASE ECF-TYPE SIGMA FACTO"/>
    <property type="match status" value="1"/>
</dbReference>
<comment type="caution">
    <text evidence="8">The sequence shown here is derived from an EMBL/GenBank/DDBJ whole genome shotgun (WGS) entry which is preliminary data.</text>
</comment>
<keyword evidence="5 6" id="KW-0804">Transcription</keyword>
<dbReference type="Proteomes" id="UP000295455">
    <property type="component" value="Unassembled WGS sequence"/>
</dbReference>
<comment type="similarity">
    <text evidence="1 6">Belongs to the sigma-70 factor family. ECF subfamily.</text>
</comment>
<dbReference type="InterPro" id="IPR036388">
    <property type="entry name" value="WH-like_DNA-bd_sf"/>
</dbReference>
<dbReference type="GO" id="GO:0006352">
    <property type="term" value="P:DNA-templated transcription initiation"/>
    <property type="evidence" value="ECO:0007669"/>
    <property type="project" value="InterPro"/>
</dbReference>
<dbReference type="NCBIfam" id="TIGR02937">
    <property type="entry name" value="sigma70-ECF"/>
    <property type="match status" value="1"/>
</dbReference>
<dbReference type="Gene3D" id="1.10.1740.10">
    <property type="match status" value="1"/>
</dbReference>
<evidence type="ECO:0000256" key="6">
    <source>
        <dbReference type="RuleBase" id="RU000716"/>
    </source>
</evidence>
<gene>
    <name evidence="8" type="ORF">EV196_109226</name>
</gene>
<evidence type="ECO:0000256" key="1">
    <source>
        <dbReference type="ARBA" id="ARBA00010641"/>
    </source>
</evidence>
<accession>A0A4R1RDA9</accession>
<evidence type="ECO:0000313" key="9">
    <source>
        <dbReference type="Proteomes" id="UP000295455"/>
    </source>
</evidence>
<evidence type="ECO:0000256" key="5">
    <source>
        <dbReference type="ARBA" id="ARBA00023163"/>
    </source>
</evidence>
<dbReference type="PANTHER" id="PTHR43133:SF8">
    <property type="entry name" value="RNA POLYMERASE SIGMA FACTOR HI_1459-RELATED"/>
    <property type="match status" value="1"/>
</dbReference>
<dbReference type="SUPFAM" id="SSF88946">
    <property type="entry name" value="Sigma2 domain of RNA polymerase sigma factors"/>
    <property type="match status" value="1"/>
</dbReference>
<organism evidence="8 9">
    <name type="scientific">Mariniflexile fucanivorans</name>
    <dbReference type="NCBI Taxonomy" id="264023"/>
    <lineage>
        <taxon>Bacteria</taxon>
        <taxon>Pseudomonadati</taxon>
        <taxon>Bacteroidota</taxon>
        <taxon>Flavobacteriia</taxon>
        <taxon>Flavobacteriales</taxon>
        <taxon>Flavobacteriaceae</taxon>
        <taxon>Mariniflexile</taxon>
    </lineage>
</organism>
<dbReference type="InterPro" id="IPR013325">
    <property type="entry name" value="RNA_pol_sigma_r2"/>
</dbReference>
<dbReference type="AlphaFoldDB" id="A0A4R1RDA9"/>
<keyword evidence="3 6" id="KW-0731">Sigma factor</keyword>
<dbReference type="Pfam" id="PF04542">
    <property type="entry name" value="Sigma70_r2"/>
    <property type="match status" value="1"/>
</dbReference>
<protein>
    <recommendedName>
        <fullName evidence="6">RNA polymerase sigma factor</fullName>
    </recommendedName>
</protein>
<evidence type="ECO:0000259" key="7">
    <source>
        <dbReference type="Pfam" id="PF04542"/>
    </source>
</evidence>
<dbReference type="InterPro" id="IPR007627">
    <property type="entry name" value="RNA_pol_sigma70_r2"/>
</dbReference>
<evidence type="ECO:0000256" key="4">
    <source>
        <dbReference type="ARBA" id="ARBA00023125"/>
    </source>
</evidence>
<sequence length="193" mass="22665">MDAIKVDSKLTVENWVNEYSDGLYSWAFYKTSSKETAEDLVQDTFLAAYNKIDSFKGNSQPKTWLFSILNNKIIDYYRLNAKTTKKTVSLSEDKGYEISEGFFDESENWKSTTINPIWNQDEELLDNPEFNIVLKHCMDDLPENWNFAINSKYLTNKKADEICQDLNITVSNYWQIIHRAKLLLKKCLELKWV</sequence>
<dbReference type="InterPro" id="IPR000838">
    <property type="entry name" value="RNA_pol_sigma70_ECF_CS"/>
</dbReference>
<keyword evidence="2 6" id="KW-0805">Transcription regulation</keyword>
<dbReference type="EMBL" id="SLUP01000009">
    <property type="protein sequence ID" value="TCL63600.1"/>
    <property type="molecule type" value="Genomic_DNA"/>
</dbReference>
<keyword evidence="4 6" id="KW-0238">DNA-binding</keyword>
<dbReference type="GO" id="GO:0003677">
    <property type="term" value="F:DNA binding"/>
    <property type="evidence" value="ECO:0007669"/>
    <property type="project" value="UniProtKB-KW"/>
</dbReference>
<proteinExistence type="inferred from homology"/>
<dbReference type="InterPro" id="IPR039425">
    <property type="entry name" value="RNA_pol_sigma-70-like"/>
</dbReference>
<dbReference type="OrthoDB" id="9782108at2"/>
<evidence type="ECO:0000256" key="3">
    <source>
        <dbReference type="ARBA" id="ARBA00023082"/>
    </source>
</evidence>
<dbReference type="InterPro" id="IPR013324">
    <property type="entry name" value="RNA_pol_sigma_r3/r4-like"/>
</dbReference>
<evidence type="ECO:0000313" key="8">
    <source>
        <dbReference type="EMBL" id="TCL63600.1"/>
    </source>
</evidence>
<evidence type="ECO:0000256" key="2">
    <source>
        <dbReference type="ARBA" id="ARBA00023015"/>
    </source>
</evidence>
<dbReference type="SUPFAM" id="SSF88659">
    <property type="entry name" value="Sigma3 and sigma4 domains of RNA polymerase sigma factors"/>
    <property type="match status" value="1"/>
</dbReference>
<dbReference type="GO" id="GO:0016987">
    <property type="term" value="F:sigma factor activity"/>
    <property type="evidence" value="ECO:0007669"/>
    <property type="project" value="UniProtKB-KW"/>
</dbReference>
<keyword evidence="9" id="KW-1185">Reference proteome</keyword>
<dbReference type="Gene3D" id="1.10.10.10">
    <property type="entry name" value="Winged helix-like DNA-binding domain superfamily/Winged helix DNA-binding domain"/>
    <property type="match status" value="1"/>
</dbReference>
<dbReference type="PROSITE" id="PS01063">
    <property type="entry name" value="SIGMA70_ECF"/>
    <property type="match status" value="1"/>
</dbReference>